<feature type="region of interest" description="Disordered" evidence="1">
    <location>
        <begin position="85"/>
        <end position="151"/>
    </location>
</feature>
<dbReference type="PANTHER" id="PTHR47289">
    <property type="entry name" value="TRANSCRIPTION FACTOR, PUTATIVE (DUF1664)-RELATED"/>
    <property type="match status" value="1"/>
</dbReference>
<evidence type="ECO:0000313" key="4">
    <source>
        <dbReference type="Proteomes" id="UP000585474"/>
    </source>
</evidence>
<gene>
    <name evidence="3" type="ORF">Acr_29g0002770</name>
</gene>
<feature type="domain" description="DUF1664" evidence="2">
    <location>
        <begin position="1"/>
        <end position="93"/>
    </location>
</feature>
<evidence type="ECO:0000313" key="3">
    <source>
        <dbReference type="EMBL" id="GFZ21115.1"/>
    </source>
</evidence>
<dbReference type="AlphaFoldDB" id="A0A7J0HDQ9"/>
<accession>A0A7J0HDQ9</accession>
<dbReference type="InterPro" id="IPR012458">
    <property type="entry name" value="DUF1664"/>
</dbReference>
<reference evidence="3 4" key="1">
    <citation type="submission" date="2019-07" db="EMBL/GenBank/DDBJ databases">
        <title>De Novo Assembly of kiwifruit Actinidia rufa.</title>
        <authorList>
            <person name="Sugita-Konishi S."/>
            <person name="Sato K."/>
            <person name="Mori E."/>
            <person name="Abe Y."/>
            <person name="Kisaki G."/>
            <person name="Hamano K."/>
            <person name="Suezawa K."/>
            <person name="Otani M."/>
            <person name="Fukuda T."/>
            <person name="Manabe T."/>
            <person name="Gomi K."/>
            <person name="Tabuchi M."/>
            <person name="Akimitsu K."/>
            <person name="Kataoka I."/>
        </authorList>
    </citation>
    <scope>NUCLEOTIDE SEQUENCE [LARGE SCALE GENOMIC DNA]</scope>
    <source>
        <strain evidence="4">cv. Fuchu</strain>
    </source>
</reference>
<evidence type="ECO:0000256" key="1">
    <source>
        <dbReference type="SAM" id="MobiDB-lite"/>
    </source>
</evidence>
<dbReference type="Proteomes" id="UP000585474">
    <property type="component" value="Unassembled WGS sequence"/>
</dbReference>
<proteinExistence type="predicted"/>
<dbReference type="PANTHER" id="PTHR47289:SF2">
    <property type="entry name" value="TRANSCRIPTION FACTOR, PUTATIVE (DUF1664)-RELATED"/>
    <property type="match status" value="1"/>
</dbReference>
<dbReference type="OrthoDB" id="544175at2759"/>
<sequence length="211" mass="22488">MFATKRGLSDACNTIAKQLENVYSSVAATKRHLSSRIDRVDCSLDECAELTAATREEVSELRGEMKGVGVDVQSVHHAVRTLETKISRIEGKQDAPSSTSRPALEMAHATPLSRIESLPPIPSDELPSPSTSYGSQKRPLQNAGSGSGLKELHGISDVVDALTSPDISNGVHATTQDKNNGNSGYGLFGRSLSGFSASFLTRTRSAVQSFK</sequence>
<protein>
    <submittedName>
        <fullName evidence="3">BZIP transcription factor, putative</fullName>
    </submittedName>
</protein>
<keyword evidence="4" id="KW-1185">Reference proteome</keyword>
<organism evidence="3 4">
    <name type="scientific">Actinidia rufa</name>
    <dbReference type="NCBI Taxonomy" id="165716"/>
    <lineage>
        <taxon>Eukaryota</taxon>
        <taxon>Viridiplantae</taxon>
        <taxon>Streptophyta</taxon>
        <taxon>Embryophyta</taxon>
        <taxon>Tracheophyta</taxon>
        <taxon>Spermatophyta</taxon>
        <taxon>Magnoliopsida</taxon>
        <taxon>eudicotyledons</taxon>
        <taxon>Gunneridae</taxon>
        <taxon>Pentapetalae</taxon>
        <taxon>asterids</taxon>
        <taxon>Ericales</taxon>
        <taxon>Actinidiaceae</taxon>
        <taxon>Actinidia</taxon>
    </lineage>
</organism>
<name>A0A7J0HDQ9_9ERIC</name>
<dbReference type="EMBL" id="BJWL01000029">
    <property type="protein sequence ID" value="GFZ21115.1"/>
    <property type="molecule type" value="Genomic_DNA"/>
</dbReference>
<dbReference type="Pfam" id="PF07889">
    <property type="entry name" value="DUF1664"/>
    <property type="match status" value="1"/>
</dbReference>
<feature type="compositionally biased region" description="Polar residues" evidence="1">
    <location>
        <begin position="128"/>
        <end position="144"/>
    </location>
</feature>
<evidence type="ECO:0000259" key="2">
    <source>
        <dbReference type="Pfam" id="PF07889"/>
    </source>
</evidence>
<comment type="caution">
    <text evidence="3">The sequence shown here is derived from an EMBL/GenBank/DDBJ whole genome shotgun (WGS) entry which is preliminary data.</text>
</comment>